<dbReference type="PANTHER" id="PTHR23106:SF24">
    <property type="entry name" value="ANGIOGENIC FACTOR WITH G PATCH AND FHA DOMAINS 1"/>
    <property type="match status" value="1"/>
</dbReference>
<dbReference type="SMART" id="SM00240">
    <property type="entry name" value="FHA"/>
    <property type="match status" value="1"/>
</dbReference>
<feature type="compositionally biased region" description="Polar residues" evidence="16">
    <location>
        <begin position="43"/>
        <end position="54"/>
    </location>
</feature>
<keyword evidence="5" id="KW-0964">Secreted</keyword>
<evidence type="ECO:0000313" key="19">
    <source>
        <dbReference type="EMBL" id="KAG8456510.1"/>
    </source>
</evidence>
<dbReference type="SUPFAM" id="SSF49879">
    <property type="entry name" value="SMAD/FHA domain"/>
    <property type="match status" value="1"/>
</dbReference>
<evidence type="ECO:0000256" key="15">
    <source>
        <dbReference type="SAM" id="Coils"/>
    </source>
</evidence>
<evidence type="ECO:0000259" key="17">
    <source>
        <dbReference type="PROSITE" id="PS50006"/>
    </source>
</evidence>
<evidence type="ECO:0000256" key="6">
    <source>
        <dbReference type="ARBA" id="ARBA00022553"/>
    </source>
</evidence>
<dbReference type="EMBL" id="JAACNH010000001">
    <property type="protein sequence ID" value="KAG8456510.1"/>
    <property type="molecule type" value="Genomic_DNA"/>
</dbReference>
<keyword evidence="7" id="KW-0037">Angiogenesis</keyword>
<evidence type="ECO:0000256" key="9">
    <source>
        <dbReference type="ARBA" id="ARBA00022990"/>
    </source>
</evidence>
<dbReference type="CDD" id="cd16164">
    <property type="entry name" value="OCRE_VG5Q"/>
    <property type="match status" value="1"/>
</dbReference>
<evidence type="ECO:0000256" key="5">
    <source>
        <dbReference type="ARBA" id="ARBA00022525"/>
    </source>
</evidence>
<evidence type="ECO:0000256" key="12">
    <source>
        <dbReference type="ARBA" id="ARBA00062654"/>
    </source>
</evidence>
<keyword evidence="4" id="KW-0963">Cytoplasm</keyword>
<organism evidence="19 20">
    <name type="scientific">Hymenochirus boettgeri</name>
    <name type="common">Congo dwarf clawed frog</name>
    <dbReference type="NCBI Taxonomy" id="247094"/>
    <lineage>
        <taxon>Eukaryota</taxon>
        <taxon>Metazoa</taxon>
        <taxon>Chordata</taxon>
        <taxon>Craniata</taxon>
        <taxon>Vertebrata</taxon>
        <taxon>Euteleostomi</taxon>
        <taxon>Amphibia</taxon>
        <taxon>Batrachia</taxon>
        <taxon>Anura</taxon>
        <taxon>Pipoidea</taxon>
        <taxon>Pipidae</taxon>
        <taxon>Pipinae</taxon>
        <taxon>Hymenochirus</taxon>
    </lineage>
</organism>
<evidence type="ECO:0000256" key="10">
    <source>
        <dbReference type="ARBA" id="ARBA00023054"/>
    </source>
</evidence>
<evidence type="ECO:0000256" key="7">
    <source>
        <dbReference type="ARBA" id="ARBA00022657"/>
    </source>
</evidence>
<evidence type="ECO:0000256" key="14">
    <source>
        <dbReference type="ARBA" id="ARBA00080673"/>
    </source>
</evidence>
<evidence type="ECO:0000256" key="2">
    <source>
        <dbReference type="ARBA" id="ARBA00004613"/>
    </source>
</evidence>
<dbReference type="GO" id="GO:0003676">
    <property type="term" value="F:nucleic acid binding"/>
    <property type="evidence" value="ECO:0007669"/>
    <property type="project" value="InterPro"/>
</dbReference>
<dbReference type="PROSITE" id="PS50006">
    <property type="entry name" value="FHA_DOMAIN"/>
    <property type="match status" value="1"/>
</dbReference>
<keyword evidence="20" id="KW-1185">Reference proteome</keyword>
<dbReference type="InterPro" id="IPR041591">
    <property type="entry name" value="OCRE"/>
</dbReference>
<dbReference type="OrthoDB" id="2538319at2759"/>
<dbReference type="InterPro" id="IPR000253">
    <property type="entry name" value="FHA_dom"/>
</dbReference>
<dbReference type="GO" id="GO:0005576">
    <property type="term" value="C:extracellular region"/>
    <property type="evidence" value="ECO:0007669"/>
    <property type="project" value="UniProtKB-SubCell"/>
</dbReference>
<keyword evidence="3" id="KW-0217">Developmental protein</keyword>
<dbReference type="FunFam" id="2.60.200.20:FF:000016">
    <property type="entry name" value="Angiogenic factor with G patch and FHA domains 1"/>
    <property type="match status" value="1"/>
</dbReference>
<dbReference type="InterPro" id="IPR035624">
    <property type="entry name" value="AGGF1_OCRE"/>
</dbReference>
<gene>
    <name evidence="19" type="ORF">GDO86_002333</name>
</gene>
<dbReference type="Pfam" id="PF17780">
    <property type="entry name" value="OCRE"/>
    <property type="match status" value="1"/>
</dbReference>
<evidence type="ECO:0000256" key="13">
    <source>
        <dbReference type="ARBA" id="ARBA00067796"/>
    </source>
</evidence>
<name>A0A8T2KM43_9PIPI</name>
<dbReference type="Pfam" id="PF01585">
    <property type="entry name" value="G-patch"/>
    <property type="match status" value="1"/>
</dbReference>
<feature type="domain" description="G-patch" evidence="18">
    <location>
        <begin position="603"/>
        <end position="649"/>
    </location>
</feature>
<sequence length="685" mass="77437">MSRTTPQSVLVLPLAPVQCGSMYETDESREEHPLLMSGPLECSSESDGSLSPRAQSGEPDPTAVLGLRVRALETELKTCQGELREIQRQLNRSERLHRYTETHNQELRRQVETLSREIHDRKQVEHADQEVQTDDYYVWTESDYHYYSTHGNHYCTLVPETVVQSVTAGDNNATENKLEEYRTASSNQNVEEDQEGTECAQHAEEEQGASLADSLRATAEAAVSQTGFVYDESTGMYFDHSTGFYYDSESQLYYDPATGIYYYCDVDSGRYLFHSRVDFQSFSDPVNPQNKEKKTKKKRRDVLGEEKDSEMGYNSVTEREELPIVIKKAKMDSLVESCDSDNSSSSDESEPEEGEITNSDNEKASSDEDMESEDSVISCNSETEEPEKIWPPCIRVIVVRSPVLQKGSLFIITAVKNATFGREKDMGHTIRIPELGVSKFHAEVYFHQDLQSYVLVDQGSQNGTVINGNQILKPKEISEPYMLQHGDEVKFGETVLSFHVHPGSETCDGCEPGQVRAHLRLNNKEEFSAGPILSKEGKELLRRQGLKKIRMKYGLQSGDYEENKAVTNPKYKDRACIRRQKVGSEGTFQREDAPSSVHVEINESNKGRKMLEKMGWKKGEGLGKTGDGMRDPIQLQLRQKKAGLGSKNPTSIEDVRLKTRNSKNWEKARTRYAEAFPDAQPQNET</sequence>
<feature type="compositionally biased region" description="Low complexity" evidence="16">
    <location>
        <begin position="336"/>
        <end position="346"/>
    </location>
</feature>
<dbReference type="GO" id="GO:0045766">
    <property type="term" value="P:positive regulation of angiogenesis"/>
    <property type="evidence" value="ECO:0007669"/>
    <property type="project" value="TreeGrafter"/>
</dbReference>
<proteinExistence type="predicted"/>
<evidence type="ECO:0000256" key="1">
    <source>
        <dbReference type="ARBA" id="ARBA00004496"/>
    </source>
</evidence>
<dbReference type="GO" id="GO:0001525">
    <property type="term" value="P:angiogenesis"/>
    <property type="evidence" value="ECO:0007669"/>
    <property type="project" value="UniProtKB-KW"/>
</dbReference>
<feature type="region of interest" description="Disordered" evidence="16">
    <location>
        <begin position="336"/>
        <end position="384"/>
    </location>
</feature>
<reference evidence="19" key="1">
    <citation type="thesis" date="2020" institute="ProQuest LLC" country="789 East Eisenhower Parkway, Ann Arbor, MI, USA">
        <title>Comparative Genomics and Chromosome Evolution.</title>
        <authorList>
            <person name="Mudd A.B."/>
        </authorList>
    </citation>
    <scope>NUCLEOTIDE SEQUENCE</scope>
    <source>
        <strain evidence="19">Female2</strain>
        <tissue evidence="19">Blood</tissue>
    </source>
</reference>
<evidence type="ECO:0000256" key="4">
    <source>
        <dbReference type="ARBA" id="ARBA00022490"/>
    </source>
</evidence>
<keyword evidence="10 15" id="KW-0175">Coiled coil</keyword>
<comment type="subcellular location">
    <subcellularLocation>
        <location evidence="1">Cytoplasm</location>
    </subcellularLocation>
    <subcellularLocation>
        <location evidence="2">Secreted</location>
    </subcellularLocation>
</comment>
<protein>
    <recommendedName>
        <fullName evidence="13">Angiogenic factor with G patch and FHA domains 1</fullName>
    </recommendedName>
    <alternativeName>
        <fullName evidence="14">Angiogenic factor VG5Q</fullName>
    </alternativeName>
</protein>
<dbReference type="Pfam" id="PF00498">
    <property type="entry name" value="FHA"/>
    <property type="match status" value="1"/>
</dbReference>
<evidence type="ECO:0000256" key="8">
    <source>
        <dbReference type="ARBA" id="ARBA00022782"/>
    </source>
</evidence>
<comment type="function">
    <text evidence="11">Promotes angiogenesis and the proliferation of endothelial cells. Able to bind to endothelial cells and promote cell proliferation, suggesting that it may act in an autocrine fashion.</text>
</comment>
<keyword evidence="9" id="KW-0007">Acetylation</keyword>
<evidence type="ECO:0000313" key="20">
    <source>
        <dbReference type="Proteomes" id="UP000812440"/>
    </source>
</evidence>
<accession>A0A8T2KM43</accession>
<feature type="compositionally biased region" description="Basic and acidic residues" evidence="16">
    <location>
        <begin position="301"/>
        <end position="310"/>
    </location>
</feature>
<dbReference type="Proteomes" id="UP000812440">
    <property type="component" value="Chromosome 1"/>
</dbReference>
<dbReference type="InterPro" id="IPR000467">
    <property type="entry name" value="G_patch_dom"/>
</dbReference>
<keyword evidence="6" id="KW-0597">Phosphoprotein</keyword>
<comment type="subunit">
    <text evidence="12">Interacts with the secreted angiogenic factor TNFSF12.</text>
</comment>
<keyword evidence="8" id="KW-0221">Differentiation</keyword>
<comment type="caution">
    <text evidence="19">The sequence shown here is derived from an EMBL/GenBank/DDBJ whole genome shotgun (WGS) entry which is preliminary data.</text>
</comment>
<dbReference type="AlphaFoldDB" id="A0A8T2KM43"/>
<dbReference type="PROSITE" id="PS50174">
    <property type="entry name" value="G_PATCH"/>
    <property type="match status" value="1"/>
</dbReference>
<dbReference type="CDD" id="cd22686">
    <property type="entry name" value="FHA_AGGF1"/>
    <property type="match status" value="1"/>
</dbReference>
<dbReference type="InterPro" id="IPR053027">
    <property type="entry name" value="AGGF1"/>
</dbReference>
<evidence type="ECO:0000256" key="16">
    <source>
        <dbReference type="SAM" id="MobiDB-lite"/>
    </source>
</evidence>
<feature type="domain" description="FHA" evidence="17">
    <location>
        <begin position="418"/>
        <end position="471"/>
    </location>
</feature>
<dbReference type="Gene3D" id="2.60.200.20">
    <property type="match status" value="1"/>
</dbReference>
<evidence type="ECO:0000259" key="18">
    <source>
        <dbReference type="PROSITE" id="PS50174"/>
    </source>
</evidence>
<dbReference type="InterPro" id="IPR008984">
    <property type="entry name" value="SMAD_FHA_dom_sf"/>
</dbReference>
<feature type="region of interest" description="Disordered" evidence="16">
    <location>
        <begin position="37"/>
        <end position="61"/>
    </location>
</feature>
<feature type="coiled-coil region" evidence="15">
    <location>
        <begin position="69"/>
        <end position="124"/>
    </location>
</feature>
<evidence type="ECO:0000256" key="11">
    <source>
        <dbReference type="ARBA" id="ARBA00053945"/>
    </source>
</evidence>
<dbReference type="PANTHER" id="PTHR23106">
    <property type="entry name" value="ANGIOGENIC FACTOR WITH G PATCH AND FHA DOMAINS 1"/>
    <property type="match status" value="1"/>
</dbReference>
<feature type="region of interest" description="Disordered" evidence="16">
    <location>
        <begin position="282"/>
        <end position="316"/>
    </location>
</feature>
<dbReference type="GO" id="GO:0030154">
    <property type="term" value="P:cell differentiation"/>
    <property type="evidence" value="ECO:0007669"/>
    <property type="project" value="UniProtKB-KW"/>
</dbReference>
<dbReference type="SMART" id="SM00443">
    <property type="entry name" value="G_patch"/>
    <property type="match status" value="1"/>
</dbReference>
<dbReference type="GO" id="GO:0005737">
    <property type="term" value="C:cytoplasm"/>
    <property type="evidence" value="ECO:0007669"/>
    <property type="project" value="UniProtKB-SubCell"/>
</dbReference>
<evidence type="ECO:0000256" key="3">
    <source>
        <dbReference type="ARBA" id="ARBA00022473"/>
    </source>
</evidence>